<dbReference type="RefSeq" id="WP_021224269.1">
    <property type="nucleotide sequence ID" value="NZ_ATDP01000027.1"/>
</dbReference>
<evidence type="ECO:0000313" key="3">
    <source>
        <dbReference type="Proteomes" id="UP000015531"/>
    </source>
</evidence>
<dbReference type="AlphaFoldDB" id="T0I226"/>
<accession>T0I226</accession>
<dbReference type="Proteomes" id="UP000015531">
    <property type="component" value="Unassembled WGS sequence"/>
</dbReference>
<dbReference type="InterPro" id="IPR036165">
    <property type="entry name" value="YefM-like_sf"/>
</dbReference>
<comment type="similarity">
    <text evidence="1">Belongs to the phD/YefM antitoxin family.</text>
</comment>
<dbReference type="NCBIfam" id="TIGR01552">
    <property type="entry name" value="phd_fam"/>
    <property type="match status" value="1"/>
</dbReference>
<proteinExistence type="inferred from homology"/>
<sequence>KIAIFGICRLFRLDRAMNAETLRSTTKKKVPRTAFHNHTGQYPDISQREPITVTKHGRPDITIVEAAYFERLAAGQILAVFDLNAADADQMPDAHRDLFEAAKPSAEEIGQDVWNDDAAP</sequence>
<organism evidence="2 3">
    <name type="scientific">Sphingobium lactosutens DS20</name>
    <dbReference type="NCBI Taxonomy" id="1331060"/>
    <lineage>
        <taxon>Bacteria</taxon>
        <taxon>Pseudomonadati</taxon>
        <taxon>Pseudomonadota</taxon>
        <taxon>Alphaproteobacteria</taxon>
        <taxon>Sphingomonadales</taxon>
        <taxon>Sphingomonadaceae</taxon>
        <taxon>Sphingobium</taxon>
    </lineage>
</organism>
<dbReference type="EMBL" id="ATDP01000027">
    <property type="protein sequence ID" value="EQB19327.1"/>
    <property type="molecule type" value="Genomic_DNA"/>
</dbReference>
<dbReference type="eggNOG" id="ENOG5031ANN">
    <property type="taxonomic scope" value="Bacteria"/>
</dbReference>
<evidence type="ECO:0000313" key="2">
    <source>
        <dbReference type="EMBL" id="EQB19327.1"/>
    </source>
</evidence>
<keyword evidence="3" id="KW-1185">Reference proteome</keyword>
<evidence type="ECO:0000256" key="1">
    <source>
        <dbReference type="ARBA" id="ARBA00009981"/>
    </source>
</evidence>
<feature type="non-terminal residue" evidence="2">
    <location>
        <position position="1"/>
    </location>
</feature>
<protein>
    <recommendedName>
        <fullName evidence="4">Prevent-host-death protein</fullName>
    </recommendedName>
</protein>
<gene>
    <name evidence="2" type="ORF">RLDS_00330</name>
</gene>
<name>T0I226_9SPHN</name>
<evidence type="ECO:0008006" key="4">
    <source>
        <dbReference type="Google" id="ProtNLM"/>
    </source>
</evidence>
<comment type="caution">
    <text evidence="2">The sequence shown here is derived from an EMBL/GenBank/DDBJ whole genome shotgun (WGS) entry which is preliminary data.</text>
</comment>
<dbReference type="SUPFAM" id="SSF143120">
    <property type="entry name" value="YefM-like"/>
    <property type="match status" value="1"/>
</dbReference>
<dbReference type="PATRIC" id="fig|1331060.3.peg.45"/>
<reference evidence="2 3" key="1">
    <citation type="journal article" date="2013" name="Genome Announc.">
        <title>Draft Genome Sequence of Sphingobium lactosutens Strain DS20T, Isolated from a Hexachlorocyclohexane Dumpsite.</title>
        <authorList>
            <person name="Kumar R."/>
            <person name="Dwivedi V."/>
            <person name="Negi V."/>
            <person name="Khurana J.P."/>
            <person name="Lal R."/>
        </authorList>
    </citation>
    <scope>NUCLEOTIDE SEQUENCE [LARGE SCALE GENOMIC DNA]</scope>
    <source>
        <strain evidence="2 3">DS20</strain>
    </source>
</reference>